<accession>A0A0V0R6C2</accession>
<dbReference type="EMBL" id="LDAU01000040">
    <property type="protein sequence ID" value="KRX10025.1"/>
    <property type="molecule type" value="Genomic_DNA"/>
</dbReference>
<keyword evidence="2" id="KW-1185">Reference proteome</keyword>
<evidence type="ECO:0000313" key="1">
    <source>
        <dbReference type="EMBL" id="KRX10025.1"/>
    </source>
</evidence>
<organism evidence="1 2">
    <name type="scientific">Pseudocohnilembus persalinus</name>
    <name type="common">Ciliate</name>
    <dbReference type="NCBI Taxonomy" id="266149"/>
    <lineage>
        <taxon>Eukaryota</taxon>
        <taxon>Sar</taxon>
        <taxon>Alveolata</taxon>
        <taxon>Ciliophora</taxon>
        <taxon>Intramacronucleata</taxon>
        <taxon>Oligohymenophorea</taxon>
        <taxon>Scuticociliatia</taxon>
        <taxon>Philasterida</taxon>
        <taxon>Pseudocohnilembidae</taxon>
        <taxon>Pseudocohnilembus</taxon>
    </lineage>
</organism>
<name>A0A0V0R6C2_PSEPJ</name>
<evidence type="ECO:0000313" key="2">
    <source>
        <dbReference type="Proteomes" id="UP000054937"/>
    </source>
</evidence>
<dbReference type="InParanoid" id="A0A0V0R6C2"/>
<dbReference type="AlphaFoldDB" id="A0A0V0R6C2"/>
<gene>
    <name evidence="1" type="ORF">PPERSA_08428</name>
</gene>
<comment type="caution">
    <text evidence="1">The sequence shown here is derived from an EMBL/GenBank/DDBJ whole genome shotgun (WGS) entry which is preliminary data.</text>
</comment>
<proteinExistence type="predicted"/>
<dbReference type="Proteomes" id="UP000054937">
    <property type="component" value="Unassembled WGS sequence"/>
</dbReference>
<sequence length="255" mass="30212">MSQIRFQNKMNNQNNFFQIQNKNQNIQESSENCNNKSQNGSFFQNSLSFDKNNDTYISERGQESQKSQKKISISQIRNNYEKPAFFSLYERIKQKKERNSSFLEQESDNKLGQNQENCRFFNKKSGKMLDEENEKQQENCDAFNFKDLYEQIQAMQENQNSDYNCNPINLLDEKQMKGNQNQINFQSINLNPISEFSNCQDFYQKNSELKEELGIQKSGQNSSIQNQQFLQFDSQIQALNEEDLKQRQNDPNQDH</sequence>
<reference evidence="1 2" key="1">
    <citation type="journal article" date="2015" name="Sci. Rep.">
        <title>Genome of the facultative scuticociliatosis pathogen Pseudocohnilembus persalinus provides insight into its virulence through horizontal gene transfer.</title>
        <authorList>
            <person name="Xiong J."/>
            <person name="Wang G."/>
            <person name="Cheng J."/>
            <person name="Tian M."/>
            <person name="Pan X."/>
            <person name="Warren A."/>
            <person name="Jiang C."/>
            <person name="Yuan D."/>
            <person name="Miao W."/>
        </authorList>
    </citation>
    <scope>NUCLEOTIDE SEQUENCE [LARGE SCALE GENOMIC DNA]</scope>
    <source>
        <strain evidence="1">36N120E</strain>
    </source>
</reference>
<protein>
    <submittedName>
        <fullName evidence="1">Uncharacterized protein</fullName>
    </submittedName>
</protein>